<dbReference type="EMBL" id="RYER01000021">
    <property type="protein sequence ID" value="RUO13577.1"/>
    <property type="molecule type" value="Genomic_DNA"/>
</dbReference>
<accession>A0ABY0BIE9</accession>
<keyword evidence="2" id="KW-1185">Reference proteome</keyword>
<reference evidence="1 2" key="1">
    <citation type="submission" date="2018-12" db="EMBL/GenBank/DDBJ databases">
        <title>Persistence of Moraxella catarrhalis in Chronic Obstructive Pulmonary Disease and Regulation of the Hag/MID Adhesin.</title>
        <authorList>
            <person name="Murphy T."/>
            <person name="Zhao X."/>
            <person name="Vyas G."/>
            <person name="Aluvathingal J."/>
            <person name="Nadendla S."/>
            <person name="Tallon L."/>
            <person name="Tettelin H."/>
        </authorList>
    </citation>
    <scope>NUCLEOTIDE SEQUENCE [LARGE SCALE GENOMIC DNA]</scope>
    <source>
        <strain evidence="1 2">173P27B1</strain>
    </source>
</reference>
<proteinExistence type="predicted"/>
<organism evidence="1 2">
    <name type="scientific">Moraxella catarrhalis</name>
    <name type="common">Branhamella catarrhalis</name>
    <dbReference type="NCBI Taxonomy" id="480"/>
    <lineage>
        <taxon>Bacteria</taxon>
        <taxon>Pseudomonadati</taxon>
        <taxon>Pseudomonadota</taxon>
        <taxon>Gammaproteobacteria</taxon>
        <taxon>Moraxellales</taxon>
        <taxon>Moraxellaceae</taxon>
        <taxon>Moraxella</taxon>
    </lineage>
</organism>
<sequence>MIKSALMTDFKVHHIKSVLSINNPTRSFYDKATLTITYLCHQFWYIC</sequence>
<evidence type="ECO:0000313" key="2">
    <source>
        <dbReference type="Proteomes" id="UP000268436"/>
    </source>
</evidence>
<dbReference type="Proteomes" id="UP000268436">
    <property type="component" value="Unassembled WGS sequence"/>
</dbReference>
<comment type="caution">
    <text evidence="1">The sequence shown here is derived from an EMBL/GenBank/DDBJ whole genome shotgun (WGS) entry which is preliminary data.</text>
</comment>
<name>A0ABY0BIE9_MORCA</name>
<evidence type="ECO:0000313" key="1">
    <source>
        <dbReference type="EMBL" id="RUO13577.1"/>
    </source>
</evidence>
<gene>
    <name evidence="1" type="ORF">EJK54_0343</name>
</gene>
<protein>
    <submittedName>
        <fullName evidence="1">Uncharacterized protein</fullName>
    </submittedName>
</protein>